<dbReference type="InterPro" id="IPR003812">
    <property type="entry name" value="Fido"/>
</dbReference>
<dbReference type="PANTHER" id="PTHR39426">
    <property type="entry name" value="HOMOLOGY TO DEATH-ON-CURING PROTEIN OF PHAGE P1"/>
    <property type="match status" value="1"/>
</dbReference>
<dbReference type="PROSITE" id="PS51459">
    <property type="entry name" value="FIDO"/>
    <property type="match status" value="1"/>
</dbReference>
<dbReference type="PANTHER" id="PTHR39426:SF1">
    <property type="entry name" value="HOMOLOGY TO DEATH-ON-CURING PROTEIN OF PHAGE P1"/>
    <property type="match status" value="1"/>
</dbReference>
<dbReference type="InterPro" id="IPR053737">
    <property type="entry name" value="Type_II_TA_Toxin"/>
</dbReference>
<reference evidence="2" key="1">
    <citation type="journal article" date="2015" name="ISME J.">
        <title>Aquifer environment selects for microbial species cohorts in sediment and groundwater.</title>
        <authorList>
            <person name="Hug L.A."/>
            <person name="Thomas B.C."/>
            <person name="Brown C.T."/>
            <person name="Frischkorn K.R."/>
            <person name="Williams K.H."/>
            <person name="Tringe S.G."/>
            <person name="Banfield J.F."/>
        </authorList>
    </citation>
    <scope>NUCLEOTIDE SEQUENCE</scope>
</reference>
<dbReference type="AlphaFoldDB" id="A0A0H4T640"/>
<evidence type="ECO:0000259" key="1">
    <source>
        <dbReference type="PROSITE" id="PS51459"/>
    </source>
</evidence>
<dbReference type="GO" id="GO:0016301">
    <property type="term" value="F:kinase activity"/>
    <property type="evidence" value="ECO:0007669"/>
    <property type="project" value="InterPro"/>
</dbReference>
<dbReference type="Gene3D" id="1.20.120.1870">
    <property type="entry name" value="Fic/DOC protein, Fido domain"/>
    <property type="match status" value="1"/>
</dbReference>
<protein>
    <submittedName>
        <fullName evidence="2">Toxin-antitoxin system, death on curing protein</fullName>
    </submittedName>
</protein>
<organism evidence="2">
    <name type="scientific">uncultured Parcubacteria bacterium Rifle_16ft_4_minimus_2958</name>
    <dbReference type="NCBI Taxonomy" id="1665137"/>
    <lineage>
        <taxon>Bacteria</taxon>
        <taxon>Candidatus Parcubacteria</taxon>
        <taxon>environmental samples</taxon>
    </lineage>
</organism>
<proteinExistence type="predicted"/>
<dbReference type="InterPro" id="IPR036597">
    <property type="entry name" value="Fido-like_dom_sf"/>
</dbReference>
<name>A0A0H4T640_9BACT</name>
<dbReference type="SUPFAM" id="SSF140931">
    <property type="entry name" value="Fic-like"/>
    <property type="match status" value="1"/>
</dbReference>
<dbReference type="NCBIfam" id="TIGR01550">
    <property type="entry name" value="DOC_P1"/>
    <property type="match status" value="1"/>
</dbReference>
<dbReference type="InterPro" id="IPR006440">
    <property type="entry name" value="Doc"/>
</dbReference>
<sequence length="138" mass="15516">MCHPMAVTLFDSKEDPIDNFGAHELSLLDSALNNPQRALADGTELYPTLEKKAAILYYSLIKNHPFRNGNKRTATAAMMVFILINGKWFKNEYQKEIENYLVDLAVKVAGSVGSADKDILLNEIEEWLKLNIGHVHQG</sequence>
<evidence type="ECO:0000313" key="2">
    <source>
        <dbReference type="EMBL" id="AKQ01867.1"/>
    </source>
</evidence>
<feature type="domain" description="Fido" evidence="1">
    <location>
        <begin position="1"/>
        <end position="130"/>
    </location>
</feature>
<dbReference type="EMBL" id="KT006981">
    <property type="protein sequence ID" value="AKQ01867.1"/>
    <property type="molecule type" value="Genomic_DNA"/>
</dbReference>
<dbReference type="Pfam" id="PF02661">
    <property type="entry name" value="Fic"/>
    <property type="match status" value="1"/>
</dbReference>
<accession>A0A0H4T640</accession>